<dbReference type="Pfam" id="PF13585">
    <property type="entry name" value="CHU_C"/>
    <property type="match status" value="1"/>
</dbReference>
<dbReference type="InterPro" id="IPR041286">
    <property type="entry name" value="MBG_2"/>
</dbReference>
<dbReference type="SUPFAM" id="SSF51004">
    <property type="entry name" value="C-terminal (heme d1) domain of cytochrome cd1-nitrite reductase"/>
    <property type="match status" value="1"/>
</dbReference>
<dbReference type="NCBIfam" id="TIGR04131">
    <property type="entry name" value="Bac_Flav_CTERM"/>
    <property type="match status" value="1"/>
</dbReference>
<dbReference type="InterPro" id="IPR011048">
    <property type="entry name" value="Haem_d1_sf"/>
</dbReference>
<dbReference type="Gene3D" id="3.30.160.710">
    <property type="match status" value="1"/>
</dbReference>
<gene>
    <name evidence="2" type="ORF">IDJ77_07525</name>
</gene>
<protein>
    <submittedName>
        <fullName evidence="2">Gliding motility-associated C-terminal domain-containing protein</fullName>
    </submittedName>
</protein>
<dbReference type="PANTHER" id="PTHR47197">
    <property type="entry name" value="PROTEIN NIRF"/>
    <property type="match status" value="1"/>
</dbReference>
<dbReference type="PANTHER" id="PTHR47197:SF3">
    <property type="entry name" value="DIHYDRO-HEME D1 DEHYDROGENASE"/>
    <property type="match status" value="1"/>
</dbReference>
<evidence type="ECO:0000259" key="1">
    <source>
        <dbReference type="Pfam" id="PF18676"/>
    </source>
</evidence>
<sequence>MVFAFSLYTLKIQAQTIASGTASGTITGCVGSPSISPNIQQFTVTGSSLTAGITATAPANFEVSAAANNGYSNTVTLVQTGGAVNSVLYVRSATSAGTGSISGNVQLTSLGAATKDVAVHGTVNALPTVDAVPGQILSNGELTTPINFTGTGKAFSWTSNTPGIGIPASGMGNIPSFAAINTGSSPITATFTVTPVPAGFIYTANNNGNSVSVINSGDNSIVATIPVGQNPIRTIVSPDGTRIYVMNGGGNSVSVIDWLTNTVIATIPVGQSPVYMSMSPDGSWIYVSNSGSNNLTAISTITNTAVATVPVDLAPSVSAISPDGKHCYVASLFSGNISVINTQANLIEATISNINNVTDMQLSLDGSRLYITSAALNKVVVINTATNALVTSVPVGNFPLGPSLSADGQHLYVPSEYDGTVTVINTSTWAIEETIPVGAFSMGSVITPDGKFVYSVGHISQTVSVINTLNNSVVATIPVPGLLGPPSISSDGSRIYIPDDGNNTIHVINTLTNTLIATAPVGANPILYNNSISKGNGCSGTPVTFTITVNPQVPVITASGAPASLNTVFGTASTSTSFTVSGTNLPAGILVTPPPGFEVSINNSTFSSTVTIGSAGDIASTTVYIRLTSVDNAASYSGNIVLSGGAGVANVNVPMPNSIIGPAPVTITGNYGKYYGDVLTDYTLYYNDPIVKFNPAGLKNGNTFNSMELKFGAGAAANSPAGMYSGSLIVSAFTGGNGYLPGNYVFTYMPVDVVVIPAPLTIAAKNIDKPYGTTLTDLPAATDFDQTGIKNSETVGSVRITYGTGAAATAPTGVYSGSVTASNAAGGTFSPSNYDIRYVPANITVGAAPAPAITVTGPLSPVNTIYGTPSNATTFNLSGTNLTNVVNITAPLGFEVSGDNITFNNITGVGGSGGFNNIPIYIRLSKLTPVGTYSGNVLLNSAGAAPVTITMPNSTVTPALLTIYITNVNKTYGDAIAGSSASTLFIPQGLQNGESVGSITTTYIPDAASANSPVGVYADAINGSLPTGGTFNAGNYSITYIAGHISIGRAALTIIADDKTRVYGEANPVFTYHYTGFVNNEDEAQLTTLPVLTTTATAASAVGSYPITASSAIANNYTIAYVPGTLTISPAPVVPPAELVIPNTFSPNNDGVNDTWNLPALAAFPKCRVNIFNRYGTNVFTAIGYKTPWDGKYKGANLPTGVYYYVINPENVKNIVSGYVTLLR</sequence>
<dbReference type="Proteomes" id="UP000606600">
    <property type="component" value="Unassembled WGS sequence"/>
</dbReference>
<dbReference type="InterPro" id="IPR026341">
    <property type="entry name" value="T9SS_type_B"/>
</dbReference>
<proteinExistence type="predicted"/>
<dbReference type="RefSeq" id="WP_191188324.1">
    <property type="nucleotide sequence ID" value="NZ_JACWMY010000003.1"/>
</dbReference>
<accession>A0ABR7WMY5</accession>
<reference evidence="2 3" key="1">
    <citation type="submission" date="2020-09" db="EMBL/GenBank/DDBJ databases">
        <title>Novel species of Mucilaginibacter isolated from a glacier on the Tibetan Plateau.</title>
        <authorList>
            <person name="Liu Q."/>
            <person name="Xin Y.-H."/>
        </authorList>
    </citation>
    <scope>NUCLEOTIDE SEQUENCE [LARGE SCALE GENOMIC DNA]</scope>
    <source>
        <strain evidence="2 3">ZT4R22</strain>
    </source>
</reference>
<evidence type="ECO:0000313" key="3">
    <source>
        <dbReference type="Proteomes" id="UP000606600"/>
    </source>
</evidence>
<keyword evidence="3" id="KW-1185">Reference proteome</keyword>
<feature type="domain" description="MBG" evidence="1">
    <location>
        <begin position="1052"/>
        <end position="1127"/>
    </location>
</feature>
<dbReference type="NCBIfam" id="TIGR02276">
    <property type="entry name" value="beta_rpt_yvtn"/>
    <property type="match status" value="4"/>
</dbReference>
<dbReference type="InterPro" id="IPR015943">
    <property type="entry name" value="WD40/YVTN_repeat-like_dom_sf"/>
</dbReference>
<dbReference type="Gene3D" id="2.130.10.10">
    <property type="entry name" value="YVTN repeat-like/Quinoprotein amine dehydrogenase"/>
    <property type="match status" value="3"/>
</dbReference>
<dbReference type="EMBL" id="JACWMY010000003">
    <property type="protein sequence ID" value="MBD1363655.1"/>
    <property type="molecule type" value="Genomic_DNA"/>
</dbReference>
<comment type="caution">
    <text evidence="2">The sequence shown here is derived from an EMBL/GenBank/DDBJ whole genome shotgun (WGS) entry which is preliminary data.</text>
</comment>
<dbReference type="Pfam" id="PF18676">
    <property type="entry name" value="MBG_2"/>
    <property type="match status" value="1"/>
</dbReference>
<name>A0ABR7WMY5_9SPHI</name>
<evidence type="ECO:0000313" key="2">
    <source>
        <dbReference type="EMBL" id="MBD1363655.1"/>
    </source>
</evidence>
<dbReference type="InterPro" id="IPR051200">
    <property type="entry name" value="Host-pathogen_enzymatic-act"/>
</dbReference>
<organism evidence="2 3">
    <name type="scientific">Mucilaginibacter pankratovii</name>
    <dbReference type="NCBI Taxonomy" id="2772110"/>
    <lineage>
        <taxon>Bacteria</taxon>
        <taxon>Pseudomonadati</taxon>
        <taxon>Bacteroidota</taxon>
        <taxon>Sphingobacteriia</taxon>
        <taxon>Sphingobacteriales</taxon>
        <taxon>Sphingobacteriaceae</taxon>
        <taxon>Mucilaginibacter</taxon>
    </lineage>
</organism>
<dbReference type="InterPro" id="IPR011964">
    <property type="entry name" value="YVTN_b-propeller_repeat"/>
</dbReference>